<dbReference type="EMBL" id="FR872582">
    <property type="protein sequence ID" value="CCB89748.1"/>
    <property type="molecule type" value="Genomic_DNA"/>
</dbReference>
<dbReference type="KEGG" id="sng:SNE_A18710"/>
<protein>
    <submittedName>
        <fullName evidence="1">Uncharacterized protein</fullName>
    </submittedName>
</protein>
<accession>F8L5L3</accession>
<reference key="1">
    <citation type="journal article" date="2011" name="Mol. Biol. Evol.">
        <title>Unity in variety -- the pan-genome of the Chlamydiae.</title>
        <authorList>
            <person name="Collingro A."/>
            <person name="Tischler P."/>
            <person name="Weinmaier T."/>
            <person name="Penz T."/>
            <person name="Heinz E."/>
            <person name="Brunham R.C."/>
            <person name="Read T.D."/>
            <person name="Bavoil P.M."/>
            <person name="Sachse K."/>
            <person name="Kahane S."/>
            <person name="Friedman M.G."/>
            <person name="Rattei T."/>
            <person name="Myers G.S.A."/>
            <person name="Horn M."/>
        </authorList>
    </citation>
    <scope>NUCLEOTIDE SEQUENCE</scope>
    <source>
        <strain>Z</strain>
    </source>
</reference>
<evidence type="ECO:0000313" key="1">
    <source>
        <dbReference type="EMBL" id="CCB89748.1"/>
    </source>
</evidence>
<proteinExistence type="predicted"/>
<gene>
    <name evidence="1" type="ordered locus">SNE_A18710</name>
</gene>
<evidence type="ECO:0000313" key="2">
    <source>
        <dbReference type="Proteomes" id="UP000000496"/>
    </source>
</evidence>
<sequence length="113" mass="12991">MAGKVLLEMLPKQSSLFSVRLINSWGCFSRRSYTTALKVETSMAKTSLSEADCEVHNRKIPTYEEIKNSLELQRKLAEMYKFQTQDPDLQKLTIESMKWGVRSLGKKRALDSD</sequence>
<dbReference type="AlphaFoldDB" id="F8L5L3"/>
<keyword evidence="2" id="KW-1185">Reference proteome</keyword>
<dbReference type="Proteomes" id="UP000000496">
    <property type="component" value="Chromosome gsn.131"/>
</dbReference>
<dbReference type="RefSeq" id="WP_013944214.1">
    <property type="nucleotide sequence ID" value="NC_015713.1"/>
</dbReference>
<name>F8L5L3_SIMNZ</name>
<dbReference type="STRING" id="331113.SNE_A18710"/>
<reference evidence="1 2" key="2">
    <citation type="journal article" date="2011" name="Mol. Biol. Evol.">
        <title>Unity in variety--the pan-genome of the Chlamydiae.</title>
        <authorList>
            <person name="Collingro A."/>
            <person name="Tischler P."/>
            <person name="Weinmaier T."/>
            <person name="Penz T."/>
            <person name="Heinz E."/>
            <person name="Brunham R.C."/>
            <person name="Read T.D."/>
            <person name="Bavoil P.M."/>
            <person name="Sachse K."/>
            <person name="Kahane S."/>
            <person name="Friedman M.G."/>
            <person name="Rattei T."/>
            <person name="Myers G.S."/>
            <person name="Horn M."/>
        </authorList>
    </citation>
    <scope>NUCLEOTIDE SEQUENCE [LARGE SCALE GENOMIC DNA]</scope>
    <source>
        <strain evidence="2">ATCC VR-1471 / Z</strain>
    </source>
</reference>
<dbReference type="HOGENOM" id="CLU_2131860_0_0_0"/>
<organism evidence="1 2">
    <name type="scientific">Simkania negevensis (strain ATCC VR-1471 / DSM 27360 / Z)</name>
    <dbReference type="NCBI Taxonomy" id="331113"/>
    <lineage>
        <taxon>Bacteria</taxon>
        <taxon>Pseudomonadati</taxon>
        <taxon>Chlamydiota</taxon>
        <taxon>Chlamydiia</taxon>
        <taxon>Parachlamydiales</taxon>
        <taxon>Simkaniaceae</taxon>
        <taxon>Simkania</taxon>
    </lineage>
</organism>